<organism evidence="1 2">
    <name type="scientific">Agrococcus versicolor</name>
    <dbReference type="NCBI Taxonomy" id="501482"/>
    <lineage>
        <taxon>Bacteria</taxon>
        <taxon>Bacillati</taxon>
        <taxon>Actinomycetota</taxon>
        <taxon>Actinomycetes</taxon>
        <taxon>Micrococcales</taxon>
        <taxon>Microbacteriaceae</taxon>
        <taxon>Agrococcus</taxon>
    </lineage>
</organism>
<evidence type="ECO:0000313" key="1">
    <source>
        <dbReference type="EMBL" id="GAA2173543.1"/>
    </source>
</evidence>
<keyword evidence="2" id="KW-1185">Reference proteome</keyword>
<dbReference type="Proteomes" id="UP001501599">
    <property type="component" value="Unassembled WGS sequence"/>
</dbReference>
<dbReference type="Gene3D" id="3.40.50.300">
    <property type="entry name" value="P-loop containing nucleotide triphosphate hydrolases"/>
    <property type="match status" value="1"/>
</dbReference>
<comment type="caution">
    <text evidence="1">The sequence shown here is derived from an EMBL/GenBank/DDBJ whole genome shotgun (WGS) entry which is preliminary data.</text>
</comment>
<dbReference type="InterPro" id="IPR027417">
    <property type="entry name" value="P-loop_NTPase"/>
</dbReference>
<accession>A0ABN3ARE6</accession>
<sequence length="55" mass="5690">MATAHLLVGLDGAGKSTLARRLAADGGAVRLSLDAVMRAMHPGLAFDDERYGHVG</sequence>
<dbReference type="EMBL" id="BAAAQT010000005">
    <property type="protein sequence ID" value="GAA2173543.1"/>
    <property type="molecule type" value="Genomic_DNA"/>
</dbReference>
<dbReference type="RefSeq" id="WP_344342454.1">
    <property type="nucleotide sequence ID" value="NZ_BAAAQT010000005.1"/>
</dbReference>
<name>A0ABN3ARE6_9MICO</name>
<reference evidence="1 2" key="1">
    <citation type="journal article" date="2019" name="Int. J. Syst. Evol. Microbiol.">
        <title>The Global Catalogue of Microorganisms (GCM) 10K type strain sequencing project: providing services to taxonomists for standard genome sequencing and annotation.</title>
        <authorList>
            <consortium name="The Broad Institute Genomics Platform"/>
            <consortium name="The Broad Institute Genome Sequencing Center for Infectious Disease"/>
            <person name="Wu L."/>
            <person name="Ma J."/>
        </authorList>
    </citation>
    <scope>NUCLEOTIDE SEQUENCE [LARGE SCALE GENOMIC DNA]</scope>
    <source>
        <strain evidence="1 2">JCM 16026</strain>
    </source>
</reference>
<evidence type="ECO:0000313" key="2">
    <source>
        <dbReference type="Proteomes" id="UP001501599"/>
    </source>
</evidence>
<protein>
    <submittedName>
        <fullName evidence="1">Uncharacterized protein</fullName>
    </submittedName>
</protein>
<gene>
    <name evidence="1" type="ORF">GCM10009846_15950</name>
</gene>
<proteinExistence type="predicted"/>
<dbReference type="SUPFAM" id="SSF52540">
    <property type="entry name" value="P-loop containing nucleoside triphosphate hydrolases"/>
    <property type="match status" value="1"/>
</dbReference>
<dbReference type="Pfam" id="PF13671">
    <property type="entry name" value="AAA_33"/>
    <property type="match status" value="1"/>
</dbReference>